<dbReference type="VEuPathDB" id="FungiDB:VP01_4327g4"/>
<dbReference type="AlphaFoldDB" id="A0A0L6UQU7"/>
<dbReference type="Proteomes" id="UP000037035">
    <property type="component" value="Unassembled WGS sequence"/>
</dbReference>
<accession>A0A0L6UQU7</accession>
<evidence type="ECO:0000313" key="1">
    <source>
        <dbReference type="EMBL" id="KNZ50622.1"/>
    </source>
</evidence>
<keyword evidence="1" id="KW-0378">Hydrolase</keyword>
<comment type="caution">
    <text evidence="1">The sequence shown here is derived from an EMBL/GenBank/DDBJ whole genome shotgun (WGS) entry which is preliminary data.</text>
</comment>
<dbReference type="EMBL" id="LAVV01009421">
    <property type="protein sequence ID" value="KNZ50622.1"/>
    <property type="molecule type" value="Genomic_DNA"/>
</dbReference>
<organism evidence="1 2">
    <name type="scientific">Puccinia sorghi</name>
    <dbReference type="NCBI Taxonomy" id="27349"/>
    <lineage>
        <taxon>Eukaryota</taxon>
        <taxon>Fungi</taxon>
        <taxon>Dikarya</taxon>
        <taxon>Basidiomycota</taxon>
        <taxon>Pucciniomycotina</taxon>
        <taxon>Pucciniomycetes</taxon>
        <taxon>Pucciniales</taxon>
        <taxon>Pucciniaceae</taxon>
        <taxon>Puccinia</taxon>
    </lineage>
</organism>
<proteinExistence type="predicted"/>
<name>A0A0L6UQU7_9BASI</name>
<reference evidence="1 2" key="1">
    <citation type="submission" date="2015-08" db="EMBL/GenBank/DDBJ databases">
        <title>Next Generation Sequencing and Analysis of the Genome of Puccinia sorghi L Schw, the Causal Agent of Maize Common Rust.</title>
        <authorList>
            <person name="Rochi L."/>
            <person name="Burguener G."/>
            <person name="Darino M."/>
            <person name="Turjanski A."/>
            <person name="Kreff E."/>
            <person name="Dieguez M.J."/>
            <person name="Sacco F."/>
        </authorList>
    </citation>
    <scope>NUCLEOTIDE SEQUENCE [LARGE SCALE GENOMIC DNA]</scope>
    <source>
        <strain evidence="1 2">RO10H11247</strain>
    </source>
</reference>
<keyword evidence="2" id="KW-1185">Reference proteome</keyword>
<sequence>MVGSQSSYYLDGMAPCRGCLQSITKDHLGFKVLVLVEN</sequence>
<keyword evidence="1" id="KW-0808">Transferase</keyword>
<dbReference type="GO" id="GO:0016787">
    <property type="term" value="F:hydrolase activity"/>
    <property type="evidence" value="ECO:0007669"/>
    <property type="project" value="UniProtKB-KW"/>
</dbReference>
<gene>
    <name evidence="1" type="ORF">VP01_4327g4</name>
</gene>
<evidence type="ECO:0000313" key="2">
    <source>
        <dbReference type="Proteomes" id="UP000037035"/>
    </source>
</evidence>
<dbReference type="GO" id="GO:0016740">
    <property type="term" value="F:transferase activity"/>
    <property type="evidence" value="ECO:0007669"/>
    <property type="project" value="UniProtKB-KW"/>
</dbReference>
<protein>
    <submittedName>
        <fullName evidence="1">Family 5 glycoside hydrolase family 13/glycosyltransferase protein</fullName>
    </submittedName>
</protein>